<dbReference type="InterPro" id="IPR050942">
    <property type="entry name" value="F-box_BR-signaling"/>
</dbReference>
<dbReference type="InterPro" id="IPR005174">
    <property type="entry name" value="KIB1-4_b-propeller"/>
</dbReference>
<gene>
    <name evidence="2" type="ORF">AQUCO_00100023v1</name>
</gene>
<organism evidence="2 3">
    <name type="scientific">Aquilegia coerulea</name>
    <name type="common">Rocky mountain columbine</name>
    <dbReference type="NCBI Taxonomy" id="218851"/>
    <lineage>
        <taxon>Eukaryota</taxon>
        <taxon>Viridiplantae</taxon>
        <taxon>Streptophyta</taxon>
        <taxon>Embryophyta</taxon>
        <taxon>Tracheophyta</taxon>
        <taxon>Spermatophyta</taxon>
        <taxon>Magnoliopsida</taxon>
        <taxon>Ranunculales</taxon>
        <taxon>Ranunculaceae</taxon>
        <taxon>Thalictroideae</taxon>
        <taxon>Aquilegia</taxon>
    </lineage>
</organism>
<dbReference type="PANTHER" id="PTHR44259:SF114">
    <property type="entry name" value="OS06G0707300 PROTEIN"/>
    <property type="match status" value="1"/>
</dbReference>
<feature type="domain" description="KIB1-4 beta-propeller" evidence="1">
    <location>
        <begin position="109"/>
        <end position="369"/>
    </location>
</feature>
<dbReference type="Pfam" id="PF03478">
    <property type="entry name" value="Beta-prop_KIB1-4"/>
    <property type="match status" value="1"/>
</dbReference>
<evidence type="ECO:0000313" key="3">
    <source>
        <dbReference type="Proteomes" id="UP000230069"/>
    </source>
</evidence>
<dbReference type="STRING" id="218851.A0A2G5F8D5"/>
<accession>A0A2G5F8D5</accession>
<dbReference type="Proteomes" id="UP000230069">
    <property type="component" value="Unassembled WGS sequence"/>
</dbReference>
<dbReference type="OrthoDB" id="722989at2759"/>
<keyword evidence="3" id="KW-1185">Reference proteome</keyword>
<dbReference type="AlphaFoldDB" id="A0A2G5F8D5"/>
<proteinExistence type="predicted"/>
<dbReference type="PANTHER" id="PTHR44259">
    <property type="entry name" value="OS07G0183000 PROTEIN-RELATED"/>
    <property type="match status" value="1"/>
</dbReference>
<protein>
    <recommendedName>
        <fullName evidence="1">KIB1-4 beta-propeller domain-containing protein</fullName>
    </recommendedName>
</protein>
<dbReference type="InParanoid" id="A0A2G5F8D5"/>
<evidence type="ECO:0000313" key="2">
    <source>
        <dbReference type="EMBL" id="PIA64252.1"/>
    </source>
</evidence>
<dbReference type="EMBL" id="KZ305018">
    <property type="protein sequence ID" value="PIA64252.1"/>
    <property type="molecule type" value="Genomic_DNA"/>
</dbReference>
<sequence>MNRKDQVVKKSIKPNNFLPLTIDTYLDHHKDREINWLDLPDHVLGFVTNKFINIIDFIRFGVVCRSWRSIYIQNMHRHFPHTNHQLPLLMLPPTEHDQHHTSACQTRNVYSLSEKKILPNFQLRVPLSKFCRGSSHGWLITLDENLTDVHLLNPFLLVDNEIQLPPLTSLPHEEGDIYNECFLPKVVLSANPASNPNYAAMAIYGQFNTLAFLKSGDKTWKSLDNKHMVMEDVIYFKDHFYSVSYVGSVFSCDVNHPHPKIEIVAPCPSNHKGKNYLVDFFGDLLQIRRVMMDPSEDYTARFEVFKLDLCTRKWSQLESLGDQALFVGDNYSVSLSSSDFPVCIYFTDDNIEQFCAEEEFGGNDIGVFDLKDKTIEPHYPTKSKFMLPAPIWIEPTLQPCHN</sequence>
<name>A0A2G5F8D5_AQUCA</name>
<evidence type="ECO:0000259" key="1">
    <source>
        <dbReference type="Pfam" id="PF03478"/>
    </source>
</evidence>
<reference evidence="2 3" key="1">
    <citation type="submission" date="2017-09" db="EMBL/GenBank/DDBJ databases">
        <title>WGS assembly of Aquilegia coerulea Goldsmith.</title>
        <authorList>
            <person name="Hodges S."/>
            <person name="Kramer E."/>
            <person name="Nordborg M."/>
            <person name="Tomkins J."/>
            <person name="Borevitz J."/>
            <person name="Derieg N."/>
            <person name="Yan J."/>
            <person name="Mihaltcheva S."/>
            <person name="Hayes R.D."/>
            <person name="Rokhsar D."/>
        </authorList>
    </citation>
    <scope>NUCLEOTIDE SEQUENCE [LARGE SCALE GENOMIC DNA]</scope>
    <source>
        <strain evidence="3">cv. Goldsmith</strain>
    </source>
</reference>